<accession>A0AAV8X6M5</accession>
<sequence>MGVTRTFPTCAFASPMLTMEEGCRHLTTSDLKQTDLLLDQRYPIPDSPLDLRGSAIEAQDIKTEDKYNKEKIN</sequence>
<dbReference type="EMBL" id="JANEYF010003761">
    <property type="protein sequence ID" value="KAJ8934172.1"/>
    <property type="molecule type" value="Genomic_DNA"/>
</dbReference>
<reference evidence="2" key="1">
    <citation type="journal article" date="2023" name="Insect Mol. Biol.">
        <title>Genome sequencing provides insights into the evolution of gene families encoding plant cell wall-degrading enzymes in longhorned beetles.</title>
        <authorList>
            <person name="Shin N.R."/>
            <person name="Okamura Y."/>
            <person name="Kirsch R."/>
            <person name="Pauchet Y."/>
        </authorList>
    </citation>
    <scope>NUCLEOTIDE SEQUENCE</scope>
    <source>
        <strain evidence="2">RBIC_L_NR</strain>
    </source>
</reference>
<proteinExistence type="predicted"/>
<dbReference type="AlphaFoldDB" id="A0AAV8X6M5"/>
<evidence type="ECO:0000256" key="1">
    <source>
        <dbReference type="SAM" id="MobiDB-lite"/>
    </source>
</evidence>
<dbReference type="Proteomes" id="UP001162156">
    <property type="component" value="Unassembled WGS sequence"/>
</dbReference>
<evidence type="ECO:0000313" key="2">
    <source>
        <dbReference type="EMBL" id="KAJ8934172.1"/>
    </source>
</evidence>
<gene>
    <name evidence="2" type="ORF">NQ314_013525</name>
</gene>
<keyword evidence="3" id="KW-1185">Reference proteome</keyword>
<protein>
    <submittedName>
        <fullName evidence="2">Uncharacterized protein</fullName>
    </submittedName>
</protein>
<comment type="caution">
    <text evidence="2">The sequence shown here is derived from an EMBL/GenBank/DDBJ whole genome shotgun (WGS) entry which is preliminary data.</text>
</comment>
<feature type="region of interest" description="Disordered" evidence="1">
    <location>
        <begin position="48"/>
        <end position="73"/>
    </location>
</feature>
<organism evidence="2 3">
    <name type="scientific">Rhamnusium bicolor</name>
    <dbReference type="NCBI Taxonomy" id="1586634"/>
    <lineage>
        <taxon>Eukaryota</taxon>
        <taxon>Metazoa</taxon>
        <taxon>Ecdysozoa</taxon>
        <taxon>Arthropoda</taxon>
        <taxon>Hexapoda</taxon>
        <taxon>Insecta</taxon>
        <taxon>Pterygota</taxon>
        <taxon>Neoptera</taxon>
        <taxon>Endopterygota</taxon>
        <taxon>Coleoptera</taxon>
        <taxon>Polyphaga</taxon>
        <taxon>Cucujiformia</taxon>
        <taxon>Chrysomeloidea</taxon>
        <taxon>Cerambycidae</taxon>
        <taxon>Lepturinae</taxon>
        <taxon>Rhagiini</taxon>
        <taxon>Rhamnusium</taxon>
    </lineage>
</organism>
<name>A0AAV8X6M5_9CUCU</name>
<feature type="compositionally biased region" description="Basic and acidic residues" evidence="1">
    <location>
        <begin position="59"/>
        <end position="73"/>
    </location>
</feature>
<evidence type="ECO:0000313" key="3">
    <source>
        <dbReference type="Proteomes" id="UP001162156"/>
    </source>
</evidence>